<evidence type="ECO:0000313" key="2">
    <source>
        <dbReference type="Proteomes" id="UP001195483"/>
    </source>
</evidence>
<keyword evidence="2" id="KW-1185">Reference proteome</keyword>
<dbReference type="Proteomes" id="UP001195483">
    <property type="component" value="Unassembled WGS sequence"/>
</dbReference>
<organism evidence="1 2">
    <name type="scientific">Potamilus streckersoni</name>
    <dbReference type="NCBI Taxonomy" id="2493646"/>
    <lineage>
        <taxon>Eukaryota</taxon>
        <taxon>Metazoa</taxon>
        <taxon>Spiralia</taxon>
        <taxon>Lophotrochozoa</taxon>
        <taxon>Mollusca</taxon>
        <taxon>Bivalvia</taxon>
        <taxon>Autobranchia</taxon>
        <taxon>Heteroconchia</taxon>
        <taxon>Palaeoheterodonta</taxon>
        <taxon>Unionida</taxon>
        <taxon>Unionoidea</taxon>
        <taxon>Unionidae</taxon>
        <taxon>Ambleminae</taxon>
        <taxon>Lampsilini</taxon>
        <taxon>Potamilus</taxon>
    </lineage>
</organism>
<proteinExistence type="predicted"/>
<reference evidence="1" key="1">
    <citation type="journal article" date="2021" name="Genome Biol. Evol.">
        <title>A High-Quality Reference Genome for a Parasitic Bivalve with Doubly Uniparental Inheritance (Bivalvia: Unionida).</title>
        <authorList>
            <person name="Smith C.H."/>
        </authorList>
    </citation>
    <scope>NUCLEOTIDE SEQUENCE</scope>
    <source>
        <strain evidence="1">CHS0354</strain>
    </source>
</reference>
<protein>
    <submittedName>
        <fullName evidence="1">Uncharacterized protein</fullName>
    </submittedName>
</protein>
<name>A0AAE0SHC7_9BIVA</name>
<reference evidence="1" key="2">
    <citation type="journal article" date="2021" name="Genome Biol. Evol.">
        <title>Developing a high-quality reference genome for a parasitic bivalve with doubly uniparental inheritance (Bivalvia: Unionida).</title>
        <authorList>
            <person name="Smith C.H."/>
        </authorList>
    </citation>
    <scope>NUCLEOTIDE SEQUENCE</scope>
    <source>
        <strain evidence="1">CHS0354</strain>
        <tissue evidence="1">Mantle</tissue>
    </source>
</reference>
<accession>A0AAE0SHC7</accession>
<reference evidence="1" key="3">
    <citation type="submission" date="2023-05" db="EMBL/GenBank/DDBJ databases">
        <authorList>
            <person name="Smith C.H."/>
        </authorList>
    </citation>
    <scope>NUCLEOTIDE SEQUENCE</scope>
    <source>
        <strain evidence="1">CHS0354</strain>
        <tissue evidence="1">Mantle</tissue>
    </source>
</reference>
<sequence length="255" mass="30295">MRHENVSKRFYLRRSRISQRSRLIALHRELTSAVDRRIRRIRVIEKNEVGYIIQIVILKRYDFNHALRQTQRLEALEGLNRSFFLLFYNPVPLDDIVDLTDESIYTVLALHFAEHRSIKLKNEIEANFFTRQRVLSNLAHFDVEVIYKKVSAGIQKFQLRKSDWMMVGTTEVVLNTVKYNHSGQDRGYHHLINKPLSLGCINVKHNGEQLFKGDVLSAFYPTAKNPDRLRHFKPHETRCNYWHRFSDVDESFQIK</sequence>
<dbReference type="EMBL" id="JAEAOA010001885">
    <property type="protein sequence ID" value="KAK3591987.1"/>
    <property type="molecule type" value="Genomic_DNA"/>
</dbReference>
<evidence type="ECO:0000313" key="1">
    <source>
        <dbReference type="EMBL" id="KAK3591987.1"/>
    </source>
</evidence>
<gene>
    <name evidence="1" type="ORF">CHS0354_031494</name>
</gene>
<dbReference type="AlphaFoldDB" id="A0AAE0SHC7"/>
<comment type="caution">
    <text evidence="1">The sequence shown here is derived from an EMBL/GenBank/DDBJ whole genome shotgun (WGS) entry which is preliminary data.</text>
</comment>